<name>A0A2W2CPQ9_9ACTN</name>
<keyword evidence="3" id="KW-1185">Reference proteome</keyword>
<dbReference type="Pfam" id="PF19941">
    <property type="entry name" value="DUF6403"/>
    <property type="match status" value="1"/>
</dbReference>
<comment type="caution">
    <text evidence="2">The sequence shown here is derived from an EMBL/GenBank/DDBJ whole genome shotgun (WGS) entry which is preliminary data.</text>
</comment>
<protein>
    <submittedName>
        <fullName evidence="2">Uncharacterized protein</fullName>
    </submittedName>
</protein>
<feature type="compositionally biased region" description="Basic residues" evidence="1">
    <location>
        <begin position="93"/>
        <end position="115"/>
    </location>
</feature>
<evidence type="ECO:0000256" key="1">
    <source>
        <dbReference type="SAM" id="MobiDB-lite"/>
    </source>
</evidence>
<dbReference type="OrthoDB" id="3406111at2"/>
<gene>
    <name evidence="2" type="ORF">C1I93_04475</name>
</gene>
<feature type="region of interest" description="Disordered" evidence="1">
    <location>
        <begin position="85"/>
        <end position="167"/>
    </location>
</feature>
<dbReference type="Proteomes" id="UP000248627">
    <property type="component" value="Unassembled WGS sequence"/>
</dbReference>
<feature type="compositionally biased region" description="Polar residues" evidence="1">
    <location>
        <begin position="147"/>
        <end position="167"/>
    </location>
</feature>
<reference evidence="2 3" key="1">
    <citation type="submission" date="2018-01" db="EMBL/GenBank/DDBJ databases">
        <title>Draft genome sequence of Jishengella endophytica.</title>
        <authorList>
            <person name="Sahin N."/>
            <person name="Ay H."/>
            <person name="Saygin H."/>
        </authorList>
    </citation>
    <scope>NUCLEOTIDE SEQUENCE [LARGE SCALE GENOMIC DNA]</scope>
    <source>
        <strain evidence="2 3">DSM 45430</strain>
    </source>
</reference>
<organism evidence="2 3">
    <name type="scientific">Micromonospora endophytica</name>
    <dbReference type="NCBI Taxonomy" id="515350"/>
    <lineage>
        <taxon>Bacteria</taxon>
        <taxon>Bacillati</taxon>
        <taxon>Actinomycetota</taxon>
        <taxon>Actinomycetes</taxon>
        <taxon>Micromonosporales</taxon>
        <taxon>Micromonosporaceae</taxon>
        <taxon>Micromonospora</taxon>
    </lineage>
</organism>
<dbReference type="EMBL" id="POTX01000017">
    <property type="protein sequence ID" value="PZF99870.1"/>
    <property type="molecule type" value="Genomic_DNA"/>
</dbReference>
<dbReference type="InterPro" id="IPR045645">
    <property type="entry name" value="DUF6403"/>
</dbReference>
<accession>A0A2W2CPQ9</accession>
<proteinExistence type="predicted"/>
<dbReference type="AlphaFoldDB" id="A0A2W2CPQ9"/>
<evidence type="ECO:0000313" key="2">
    <source>
        <dbReference type="EMBL" id="PZF99870.1"/>
    </source>
</evidence>
<sequence length="167" mass="18122">MSPSLLSWLAGGLLLLAAGLLTTLLPRHRARAEQTRVAWSSARAAIDSATISRDATATPDTPTGWRARFATGDVTDPLLTLIAGPPGVPAAGRRLHRPARRRHGRRDIRHRRRTAAARPGGHAQPTRRPTRERVLTTSARTLRPYRSNANPAPMTSSRNIAGLISSR</sequence>
<dbReference type="RefSeq" id="WP_111241933.1">
    <property type="nucleotide sequence ID" value="NZ_AP023358.1"/>
</dbReference>
<evidence type="ECO:0000313" key="3">
    <source>
        <dbReference type="Proteomes" id="UP000248627"/>
    </source>
</evidence>